<dbReference type="AlphaFoldDB" id="A0A1G9FC38"/>
<sequence length="61" mass="6575">MRTILDILASRLRHADDRERGATAVEYALMVSLIALVIFGSVVVFGAAVTGMFGEYNASMP</sequence>
<dbReference type="RefSeq" id="WP_135109309.1">
    <property type="nucleotide sequence ID" value="NZ_FNFU01000015.1"/>
</dbReference>
<protein>
    <submittedName>
        <fullName evidence="2">Pilus assembly protein Flp/PilA</fullName>
    </submittedName>
</protein>
<dbReference type="OrthoDB" id="5121461at2"/>
<feature type="transmembrane region" description="Helical" evidence="1">
    <location>
        <begin position="27"/>
        <end position="53"/>
    </location>
</feature>
<evidence type="ECO:0000313" key="2">
    <source>
        <dbReference type="EMBL" id="SDK85900.1"/>
    </source>
</evidence>
<dbReference type="STRING" id="386301.SAMN05216282_11556"/>
<organism evidence="2 3">
    <name type="scientific">Cryobacterium psychrotolerans</name>
    <dbReference type="NCBI Taxonomy" id="386301"/>
    <lineage>
        <taxon>Bacteria</taxon>
        <taxon>Bacillati</taxon>
        <taxon>Actinomycetota</taxon>
        <taxon>Actinomycetes</taxon>
        <taxon>Micrococcales</taxon>
        <taxon>Microbacteriaceae</taxon>
        <taxon>Cryobacterium</taxon>
    </lineage>
</organism>
<gene>
    <name evidence="2" type="ORF">SAMN05216282_11556</name>
</gene>
<keyword evidence="1" id="KW-0472">Membrane</keyword>
<dbReference type="Pfam" id="PF04964">
    <property type="entry name" value="Flp_Fap"/>
    <property type="match status" value="1"/>
</dbReference>
<dbReference type="EMBL" id="FNFU01000015">
    <property type="protein sequence ID" value="SDK85900.1"/>
    <property type="molecule type" value="Genomic_DNA"/>
</dbReference>
<reference evidence="2 3" key="1">
    <citation type="submission" date="2016-10" db="EMBL/GenBank/DDBJ databases">
        <authorList>
            <person name="de Groot N.N."/>
        </authorList>
    </citation>
    <scope>NUCLEOTIDE SEQUENCE [LARGE SCALE GENOMIC DNA]</scope>
    <source>
        <strain evidence="2 3">CGMCC 1.5382</strain>
    </source>
</reference>
<keyword evidence="3" id="KW-1185">Reference proteome</keyword>
<dbReference type="Proteomes" id="UP000198701">
    <property type="component" value="Unassembled WGS sequence"/>
</dbReference>
<accession>A0A1G9FC38</accession>
<keyword evidence="1" id="KW-1133">Transmembrane helix</keyword>
<proteinExistence type="predicted"/>
<dbReference type="InterPro" id="IPR007047">
    <property type="entry name" value="Flp_Fap"/>
</dbReference>
<evidence type="ECO:0000256" key="1">
    <source>
        <dbReference type="SAM" id="Phobius"/>
    </source>
</evidence>
<keyword evidence="1" id="KW-0812">Transmembrane</keyword>
<evidence type="ECO:0000313" key="3">
    <source>
        <dbReference type="Proteomes" id="UP000198701"/>
    </source>
</evidence>
<name>A0A1G9FC38_9MICO</name>